<evidence type="ECO:0000256" key="5">
    <source>
        <dbReference type="ARBA" id="ARBA00022989"/>
    </source>
</evidence>
<organism evidence="12 13">
    <name type="scientific">Pirellulimonas nuda</name>
    <dbReference type="NCBI Taxonomy" id="2528009"/>
    <lineage>
        <taxon>Bacteria</taxon>
        <taxon>Pseudomonadati</taxon>
        <taxon>Planctomycetota</taxon>
        <taxon>Planctomycetia</taxon>
        <taxon>Pirellulales</taxon>
        <taxon>Lacipirellulaceae</taxon>
        <taxon>Pirellulimonas</taxon>
    </lineage>
</organism>
<comment type="similarity">
    <text evidence="2">Belongs to the MscS (TC 1.A.23) family.</text>
</comment>
<feature type="transmembrane region" description="Helical" evidence="8">
    <location>
        <begin position="171"/>
        <end position="193"/>
    </location>
</feature>
<dbReference type="SUPFAM" id="SSF50182">
    <property type="entry name" value="Sm-like ribonucleoproteins"/>
    <property type="match status" value="1"/>
</dbReference>
<dbReference type="GO" id="GO:0008381">
    <property type="term" value="F:mechanosensitive monoatomic ion channel activity"/>
    <property type="evidence" value="ECO:0007669"/>
    <property type="project" value="InterPro"/>
</dbReference>
<keyword evidence="3" id="KW-1003">Cell membrane</keyword>
<dbReference type="Proteomes" id="UP000317429">
    <property type="component" value="Chromosome"/>
</dbReference>
<comment type="subcellular location">
    <subcellularLocation>
        <location evidence="1">Cell membrane</location>
        <topology evidence="1">Multi-pass membrane protein</topology>
    </subcellularLocation>
</comment>
<evidence type="ECO:0000259" key="9">
    <source>
        <dbReference type="Pfam" id="PF00924"/>
    </source>
</evidence>
<evidence type="ECO:0000256" key="1">
    <source>
        <dbReference type="ARBA" id="ARBA00004651"/>
    </source>
</evidence>
<keyword evidence="5 8" id="KW-1133">Transmembrane helix</keyword>
<keyword evidence="6 8" id="KW-0472">Membrane</keyword>
<evidence type="ECO:0000313" key="12">
    <source>
        <dbReference type="EMBL" id="QDU89194.1"/>
    </source>
</evidence>
<dbReference type="InterPro" id="IPR049278">
    <property type="entry name" value="MS_channel_C"/>
</dbReference>
<evidence type="ECO:0000259" key="11">
    <source>
        <dbReference type="Pfam" id="PF21082"/>
    </source>
</evidence>
<dbReference type="Pfam" id="PF04972">
    <property type="entry name" value="BON"/>
    <property type="match status" value="1"/>
</dbReference>
<accession>A0A518DCI6</accession>
<dbReference type="EMBL" id="CP036291">
    <property type="protein sequence ID" value="QDU89194.1"/>
    <property type="molecule type" value="Genomic_DNA"/>
</dbReference>
<feature type="region of interest" description="Disordered" evidence="7">
    <location>
        <begin position="16"/>
        <end position="35"/>
    </location>
</feature>
<evidence type="ECO:0000256" key="2">
    <source>
        <dbReference type="ARBA" id="ARBA00008017"/>
    </source>
</evidence>
<dbReference type="GO" id="GO:0005886">
    <property type="term" value="C:plasma membrane"/>
    <property type="evidence" value="ECO:0007669"/>
    <property type="project" value="UniProtKB-SubCell"/>
</dbReference>
<dbReference type="InterPro" id="IPR011066">
    <property type="entry name" value="MscS_channel_C_sf"/>
</dbReference>
<dbReference type="Gene3D" id="3.30.70.100">
    <property type="match status" value="1"/>
</dbReference>
<dbReference type="Gene3D" id="1.10.287.1260">
    <property type="match status" value="1"/>
</dbReference>
<dbReference type="Pfam" id="PF00924">
    <property type="entry name" value="MS_channel_2nd"/>
    <property type="match status" value="1"/>
</dbReference>
<feature type="domain" description="BON" evidence="10">
    <location>
        <begin position="45"/>
        <end position="109"/>
    </location>
</feature>
<dbReference type="Gene3D" id="2.30.30.60">
    <property type="match status" value="1"/>
</dbReference>
<dbReference type="InterPro" id="IPR007055">
    <property type="entry name" value="BON_dom"/>
</dbReference>
<reference evidence="12 13" key="1">
    <citation type="submission" date="2019-02" db="EMBL/GenBank/DDBJ databases">
        <title>Deep-cultivation of Planctomycetes and their phenomic and genomic characterization uncovers novel biology.</title>
        <authorList>
            <person name="Wiegand S."/>
            <person name="Jogler M."/>
            <person name="Boedeker C."/>
            <person name="Pinto D."/>
            <person name="Vollmers J."/>
            <person name="Rivas-Marin E."/>
            <person name="Kohn T."/>
            <person name="Peeters S.H."/>
            <person name="Heuer A."/>
            <person name="Rast P."/>
            <person name="Oberbeckmann S."/>
            <person name="Bunk B."/>
            <person name="Jeske O."/>
            <person name="Meyerdierks A."/>
            <person name="Storesund J.E."/>
            <person name="Kallscheuer N."/>
            <person name="Luecker S."/>
            <person name="Lage O.M."/>
            <person name="Pohl T."/>
            <person name="Merkel B.J."/>
            <person name="Hornburger P."/>
            <person name="Mueller R.-W."/>
            <person name="Bruemmer F."/>
            <person name="Labrenz M."/>
            <person name="Spormann A.M."/>
            <person name="Op den Camp H."/>
            <person name="Overmann J."/>
            <person name="Amann R."/>
            <person name="Jetten M.S.M."/>
            <person name="Mascher T."/>
            <person name="Medema M.H."/>
            <person name="Devos D.P."/>
            <person name="Kaster A.-K."/>
            <person name="Ovreas L."/>
            <person name="Rohde M."/>
            <person name="Galperin M.Y."/>
            <person name="Jogler C."/>
        </authorList>
    </citation>
    <scope>NUCLEOTIDE SEQUENCE [LARGE SCALE GENOMIC DNA]</scope>
    <source>
        <strain evidence="12 13">Pla175</strain>
    </source>
</reference>
<feature type="domain" description="Mechanosensitive ion channel MscS" evidence="9">
    <location>
        <begin position="222"/>
        <end position="288"/>
    </location>
</feature>
<dbReference type="InterPro" id="IPR045275">
    <property type="entry name" value="MscS_archaea/bacteria_type"/>
</dbReference>
<keyword evidence="13" id="KW-1185">Reference proteome</keyword>
<evidence type="ECO:0000256" key="6">
    <source>
        <dbReference type="ARBA" id="ARBA00023136"/>
    </source>
</evidence>
<evidence type="ECO:0000256" key="3">
    <source>
        <dbReference type="ARBA" id="ARBA00022475"/>
    </source>
</evidence>
<name>A0A518DCI6_9BACT</name>
<dbReference type="InterPro" id="IPR010920">
    <property type="entry name" value="LSM_dom_sf"/>
</dbReference>
<feature type="region of interest" description="Disordered" evidence="7">
    <location>
        <begin position="393"/>
        <end position="477"/>
    </location>
</feature>
<dbReference type="Pfam" id="PF21082">
    <property type="entry name" value="MS_channel_3rd"/>
    <property type="match status" value="1"/>
</dbReference>
<evidence type="ECO:0000256" key="7">
    <source>
        <dbReference type="SAM" id="MobiDB-lite"/>
    </source>
</evidence>
<dbReference type="AlphaFoldDB" id="A0A518DCI6"/>
<dbReference type="InterPro" id="IPR023408">
    <property type="entry name" value="MscS_beta-dom_sf"/>
</dbReference>
<dbReference type="KEGG" id="pnd:Pla175_25810"/>
<proteinExistence type="inferred from homology"/>
<sequence>MLALCVPACDALAQPPADPAPPADSGDAAPTPEAPARVSVEPISDDADIAKRLQRILRATGWFRDPVVRVDEGVAFLEGATGDADRKAWAQQLASKTDDVVAVVNNIKLDRPSMFDLSPARANLEDLLRGAIQTTPTLIVAALLFAATWLAARLAARVARNVAERRIDNTLLRGVLSKAAAIPVLLLGAYLALRVSGLTRLAVTVLGGTGVLGIVLGIAFRDIAENFLASILISIQRPFQTGDLVTIDDRQGFVQMVTTRGTLIMTLDGDHVQIPNALVYKSVIVNSSANPNQRLSFVVGVDYGDSASRAQRSVLEAVSLHEAVLRDPEPLVLVDGLASSTVNLRVFFWINRAEYSPLKVRSAVLRQVKRRLQSDGFTLPDESRELIFPQGVPIRWLGEPPPGGAGGGPDKRREEPALNAAAGAVRQSVDPDESEAGATKAEGGLVSEKKEIEDQAAASRPLQDGDPLLAAPAVAAR</sequence>
<keyword evidence="4 8" id="KW-0812">Transmembrane</keyword>
<gene>
    <name evidence="12" type="primary">mscS_2</name>
    <name evidence="12" type="ORF">Pla175_25810</name>
</gene>
<dbReference type="PANTHER" id="PTHR30221">
    <property type="entry name" value="SMALL-CONDUCTANCE MECHANOSENSITIVE CHANNEL"/>
    <property type="match status" value="1"/>
</dbReference>
<dbReference type="InterPro" id="IPR006685">
    <property type="entry name" value="MscS_channel_2nd"/>
</dbReference>
<dbReference type="SUPFAM" id="SSF82689">
    <property type="entry name" value="Mechanosensitive channel protein MscS (YggB), C-terminal domain"/>
    <property type="match status" value="1"/>
</dbReference>
<feature type="transmembrane region" description="Helical" evidence="8">
    <location>
        <begin position="199"/>
        <end position="220"/>
    </location>
</feature>
<protein>
    <submittedName>
        <fullName evidence="12">Small-conductance mechanosensitive channel</fullName>
    </submittedName>
</protein>
<evidence type="ECO:0000259" key="10">
    <source>
        <dbReference type="Pfam" id="PF04972"/>
    </source>
</evidence>
<evidence type="ECO:0000256" key="8">
    <source>
        <dbReference type="SAM" id="Phobius"/>
    </source>
</evidence>
<evidence type="ECO:0000313" key="13">
    <source>
        <dbReference type="Proteomes" id="UP000317429"/>
    </source>
</evidence>
<dbReference type="PANTHER" id="PTHR30221:SF1">
    <property type="entry name" value="SMALL-CONDUCTANCE MECHANOSENSITIVE CHANNEL"/>
    <property type="match status" value="1"/>
</dbReference>
<feature type="domain" description="Mechanosensitive ion channel MscS C-terminal" evidence="11">
    <location>
        <begin position="296"/>
        <end position="374"/>
    </location>
</feature>
<dbReference type="RefSeq" id="WP_231954504.1">
    <property type="nucleotide sequence ID" value="NZ_CP036291.1"/>
</dbReference>
<evidence type="ECO:0000256" key="4">
    <source>
        <dbReference type="ARBA" id="ARBA00022692"/>
    </source>
</evidence>
<feature type="transmembrane region" description="Helical" evidence="8">
    <location>
        <begin position="138"/>
        <end position="159"/>
    </location>
</feature>